<accession>A0ABX6EVV4</accession>
<evidence type="ECO:0000313" key="3">
    <source>
        <dbReference type="Proteomes" id="UP000422736"/>
    </source>
</evidence>
<dbReference type="Proteomes" id="UP000422736">
    <property type="component" value="Chromosome 5"/>
</dbReference>
<dbReference type="EMBL" id="CP015058">
    <property type="protein sequence ID" value="QGN16490.1"/>
    <property type="molecule type" value="Genomic_DNA"/>
</dbReference>
<proteinExistence type="predicted"/>
<dbReference type="InterPro" id="IPR026241">
    <property type="entry name" value="GIP4"/>
</dbReference>
<sequence>MLAKAAASASSPMVQGGVSLDFTDIKCLQHSTSIWKLKQLIHVCKMLNRTLELKKSENLVPLTNIVIALATGFHFNVSAVIEKRIEILSQFKQCKQGTVSAPLVPSALKIDVRLAPVEEDIGVYVGKVYDKELQSQLLLSLQHVAENALQIYQSKVKQLIVERNSNRPTDISGRVVSLDENAFDDLLFPHELMFGLDLLANLRDKSKDTTSAAFFSLALSILDKFKSNLNEKCLPPIRLYYTTMMKFTKTKGLYSTNVLIRLPYWQFTMHRIYTASLRNKSLIDVIRAVLRQIYLPNKSHFHDEFVKLHSQNLHEYLELLEQLDEFCTSQTLEKELVENFKQYSNQNSVYHVHFSNIQNAYQSLLLKSVQILRRATKLVDTFTSQWKAISNSMKNIDFDNLSGAELTKMVSEKLEVDKLAYSEKQSNLNNNNINNHLGIDSNSEQRSGFSSSSSSSSINASPSVLSPVTLSRTPSMSKSDISKSPSSPIPFVDASESPQEIKQTPVRRRNRSSSLQSENQSNGRASTATSLRNNMRSNSLQTGSANTQRLVQNAYSKALSSLNDKRSPLLTPAKSLAAKPKPSSPIITRQNSVKARNKMNSSKLNEVNESMNNLRLDEETLIISQESLSSDTNDGIKNPDIIVSGADENDSMLSSSETPSESTIKKVRFTGVPPMTPDEDPEPKRRGWYKKPAVLHYPTPPAQFSLQKSRLSQEGLAFRTSLIARDQAAERKFGYETAYPSHQGTGTKMVNKIKDKLIR</sequence>
<reference evidence="2 3" key="1">
    <citation type="submission" date="2016-03" db="EMBL/GenBank/DDBJ databases">
        <title>How can Kluyveromyces marxianus grow so fast - potential evolutionary course in Saccharomyces Complex revealed by comparative genomics.</title>
        <authorList>
            <person name="Mo W."/>
            <person name="Lu W."/>
            <person name="Yang X."/>
            <person name="Qi J."/>
            <person name="Lv H."/>
        </authorList>
    </citation>
    <scope>NUCLEOTIDE SEQUENCE [LARGE SCALE GENOMIC DNA]</scope>
    <source>
        <strain evidence="2 3">FIM1</strain>
    </source>
</reference>
<feature type="compositionally biased region" description="Low complexity" evidence="1">
    <location>
        <begin position="474"/>
        <end position="490"/>
    </location>
</feature>
<feature type="region of interest" description="Disordered" evidence="1">
    <location>
        <begin position="573"/>
        <end position="599"/>
    </location>
</feature>
<evidence type="ECO:0000313" key="2">
    <source>
        <dbReference type="EMBL" id="QGN16490.1"/>
    </source>
</evidence>
<feature type="compositionally biased region" description="Polar residues" evidence="1">
    <location>
        <begin position="585"/>
        <end position="599"/>
    </location>
</feature>
<evidence type="ECO:0000256" key="1">
    <source>
        <dbReference type="SAM" id="MobiDB-lite"/>
    </source>
</evidence>
<organism evidence="2 3">
    <name type="scientific">Kluyveromyces marxianus</name>
    <name type="common">Yeast</name>
    <name type="synonym">Candida kefyr</name>
    <dbReference type="NCBI Taxonomy" id="4911"/>
    <lineage>
        <taxon>Eukaryota</taxon>
        <taxon>Fungi</taxon>
        <taxon>Dikarya</taxon>
        <taxon>Ascomycota</taxon>
        <taxon>Saccharomycotina</taxon>
        <taxon>Saccharomycetes</taxon>
        <taxon>Saccharomycetales</taxon>
        <taxon>Saccharomycetaceae</taxon>
        <taxon>Kluyveromyces</taxon>
    </lineage>
</organism>
<protein>
    <submittedName>
        <fullName evidence="2">GLC7-interacting protein 4</fullName>
    </submittedName>
</protein>
<name>A0ABX6EVV4_KLUMA</name>
<keyword evidence="3" id="KW-1185">Reference proteome</keyword>
<dbReference type="PRINTS" id="PR02082">
    <property type="entry name" value="GLC7IP4"/>
</dbReference>
<feature type="compositionally biased region" description="Low complexity" evidence="1">
    <location>
        <begin position="427"/>
        <end position="466"/>
    </location>
</feature>
<feature type="compositionally biased region" description="Polar residues" evidence="1">
    <location>
        <begin position="512"/>
        <end position="546"/>
    </location>
</feature>
<feature type="region of interest" description="Disordered" evidence="1">
    <location>
        <begin position="427"/>
        <end position="546"/>
    </location>
</feature>
<gene>
    <name evidence="2" type="primary">GIP4</name>
    <name evidence="2" type="ORF">FIM1_3203</name>
</gene>